<evidence type="ECO:0000313" key="18">
    <source>
        <dbReference type="EMBL" id="OXA57677.1"/>
    </source>
</evidence>
<dbReference type="GO" id="GO:0005509">
    <property type="term" value="F:calcium ion binding"/>
    <property type="evidence" value="ECO:0007669"/>
    <property type="project" value="InterPro"/>
</dbReference>
<dbReference type="Gene3D" id="1.10.287.70">
    <property type="match status" value="1"/>
</dbReference>
<evidence type="ECO:0000256" key="8">
    <source>
        <dbReference type="ARBA" id="ARBA00022837"/>
    </source>
</evidence>
<dbReference type="EMBL" id="LNIX01000003">
    <property type="protein sequence ID" value="OXA57677.1"/>
    <property type="molecule type" value="Genomic_DNA"/>
</dbReference>
<dbReference type="Pfam" id="PF16905">
    <property type="entry name" value="GPHH"/>
    <property type="match status" value="1"/>
</dbReference>
<keyword evidence="11" id="KW-0406">Ion transport</keyword>
<dbReference type="InterPro" id="IPR002048">
    <property type="entry name" value="EF_hand_dom"/>
</dbReference>
<feature type="region of interest" description="Disordered" evidence="15">
    <location>
        <begin position="568"/>
        <end position="636"/>
    </location>
</feature>
<evidence type="ECO:0000256" key="5">
    <source>
        <dbReference type="ARBA" id="ARBA00022673"/>
    </source>
</evidence>
<dbReference type="AlphaFoldDB" id="A0A226EKN5"/>
<dbReference type="OrthoDB" id="431720at2759"/>
<keyword evidence="14" id="KW-0407">Ion channel</keyword>
<proteinExistence type="predicted"/>
<comment type="subcellular location">
    <subcellularLocation>
        <location evidence="1">Membrane</location>
        <topology evidence="1">Multi-pass membrane protein</topology>
    </subcellularLocation>
</comment>
<dbReference type="InterPro" id="IPR014873">
    <property type="entry name" value="VDCC_a1su_IQ"/>
</dbReference>
<evidence type="ECO:0000256" key="1">
    <source>
        <dbReference type="ARBA" id="ARBA00004141"/>
    </source>
</evidence>
<evidence type="ECO:0000259" key="17">
    <source>
        <dbReference type="PROSITE" id="PS50222"/>
    </source>
</evidence>
<feature type="compositionally biased region" description="Basic and acidic residues" evidence="15">
    <location>
        <begin position="526"/>
        <end position="535"/>
    </location>
</feature>
<dbReference type="FunFam" id="1.10.238.10:FF:000063">
    <property type="entry name" value="Voltage-dependent N-type calcium channel subunit alpha"/>
    <property type="match status" value="1"/>
</dbReference>
<dbReference type="FunFam" id="1.10.287.70:FF:000068">
    <property type="entry name" value="Voltage-dependent N-type calcium channel subunit alpha"/>
    <property type="match status" value="1"/>
</dbReference>
<evidence type="ECO:0000256" key="10">
    <source>
        <dbReference type="ARBA" id="ARBA00022989"/>
    </source>
</evidence>
<keyword evidence="5" id="KW-0107">Calcium channel</keyword>
<gene>
    <name evidence="18" type="ORF">Fcan01_08091</name>
</gene>
<keyword evidence="2" id="KW-0813">Transport</keyword>
<evidence type="ECO:0000256" key="15">
    <source>
        <dbReference type="SAM" id="MobiDB-lite"/>
    </source>
</evidence>
<dbReference type="SMART" id="SM01062">
    <property type="entry name" value="Ca_chan_IQ"/>
    <property type="match status" value="1"/>
</dbReference>
<evidence type="ECO:0000256" key="2">
    <source>
        <dbReference type="ARBA" id="ARBA00022448"/>
    </source>
</evidence>
<dbReference type="InterPro" id="IPR031649">
    <property type="entry name" value="GPHH_dom"/>
</dbReference>
<evidence type="ECO:0000256" key="11">
    <source>
        <dbReference type="ARBA" id="ARBA00023065"/>
    </source>
</evidence>
<dbReference type="GO" id="GO:0098703">
    <property type="term" value="P:calcium ion import across plasma membrane"/>
    <property type="evidence" value="ECO:0007669"/>
    <property type="project" value="TreeGrafter"/>
</dbReference>
<dbReference type="InterPro" id="IPR050599">
    <property type="entry name" value="VDCC_alpha-1_subunit"/>
</dbReference>
<feature type="compositionally biased region" description="Basic and acidic residues" evidence="15">
    <location>
        <begin position="545"/>
        <end position="555"/>
    </location>
</feature>
<dbReference type="PANTHER" id="PTHR45628">
    <property type="entry name" value="VOLTAGE-DEPENDENT CALCIUM CHANNEL TYPE A SUBUNIT ALPHA-1"/>
    <property type="match status" value="1"/>
</dbReference>
<feature type="domain" description="EF-hand" evidence="17">
    <location>
        <begin position="119"/>
        <end position="154"/>
    </location>
</feature>
<evidence type="ECO:0000256" key="14">
    <source>
        <dbReference type="ARBA" id="ARBA00023303"/>
    </source>
</evidence>
<dbReference type="Proteomes" id="UP000198287">
    <property type="component" value="Unassembled WGS sequence"/>
</dbReference>
<feature type="region of interest" description="Disordered" evidence="15">
    <location>
        <begin position="436"/>
        <end position="482"/>
    </location>
</feature>
<dbReference type="STRING" id="158441.A0A226EKN5"/>
<feature type="region of interest" description="Disordered" evidence="15">
    <location>
        <begin position="379"/>
        <end position="403"/>
    </location>
</feature>
<evidence type="ECO:0000256" key="16">
    <source>
        <dbReference type="SAM" id="Phobius"/>
    </source>
</evidence>
<feature type="compositionally biased region" description="Basic residues" evidence="15">
    <location>
        <begin position="335"/>
        <end position="347"/>
    </location>
</feature>
<comment type="caution">
    <text evidence="18">The sequence shown here is derived from an EMBL/GenBank/DDBJ whole genome shotgun (WGS) entry which is preliminary data.</text>
</comment>
<keyword evidence="7" id="KW-0677">Repeat</keyword>
<feature type="region of interest" description="Disordered" evidence="15">
    <location>
        <begin position="500"/>
        <end position="555"/>
    </location>
</feature>
<keyword evidence="8" id="KW-0106">Calcium</keyword>
<dbReference type="Pfam" id="PF00520">
    <property type="entry name" value="Ion_trans"/>
    <property type="match status" value="1"/>
</dbReference>
<evidence type="ECO:0000256" key="9">
    <source>
        <dbReference type="ARBA" id="ARBA00022882"/>
    </source>
</evidence>
<feature type="region of interest" description="Disordered" evidence="15">
    <location>
        <begin position="409"/>
        <end position="428"/>
    </location>
</feature>
<name>A0A226EKN5_FOLCA</name>
<evidence type="ECO:0000256" key="13">
    <source>
        <dbReference type="ARBA" id="ARBA00023180"/>
    </source>
</evidence>
<evidence type="ECO:0000256" key="6">
    <source>
        <dbReference type="ARBA" id="ARBA00022692"/>
    </source>
</evidence>
<feature type="region of interest" description="Disordered" evidence="15">
    <location>
        <begin position="285"/>
        <end position="304"/>
    </location>
</feature>
<feature type="compositionally biased region" description="Pro residues" evidence="15">
    <location>
        <begin position="595"/>
        <end position="607"/>
    </location>
</feature>
<dbReference type="GO" id="GO:0098793">
    <property type="term" value="C:presynapse"/>
    <property type="evidence" value="ECO:0007669"/>
    <property type="project" value="UniProtKB-ARBA"/>
</dbReference>
<dbReference type="GO" id="GO:0008331">
    <property type="term" value="F:high voltage-gated calcium channel activity"/>
    <property type="evidence" value="ECO:0007669"/>
    <property type="project" value="TreeGrafter"/>
</dbReference>
<feature type="region of interest" description="Disordered" evidence="15">
    <location>
        <begin position="335"/>
        <end position="357"/>
    </location>
</feature>
<dbReference type="PROSITE" id="PS50222">
    <property type="entry name" value="EF_HAND_2"/>
    <property type="match status" value="1"/>
</dbReference>
<evidence type="ECO:0000256" key="3">
    <source>
        <dbReference type="ARBA" id="ARBA00022553"/>
    </source>
</evidence>
<accession>A0A226EKN5</accession>
<dbReference type="GO" id="GO:0005891">
    <property type="term" value="C:voltage-gated calcium channel complex"/>
    <property type="evidence" value="ECO:0007669"/>
    <property type="project" value="TreeGrafter"/>
</dbReference>
<dbReference type="GO" id="GO:0007268">
    <property type="term" value="P:chemical synaptic transmission"/>
    <property type="evidence" value="ECO:0007669"/>
    <property type="project" value="TreeGrafter"/>
</dbReference>
<evidence type="ECO:0000256" key="12">
    <source>
        <dbReference type="ARBA" id="ARBA00023136"/>
    </source>
</evidence>
<evidence type="ECO:0000256" key="7">
    <source>
        <dbReference type="ARBA" id="ARBA00022737"/>
    </source>
</evidence>
<keyword evidence="9" id="KW-0851">Voltage-gated channel</keyword>
<keyword evidence="10 16" id="KW-1133">Transmembrane helix</keyword>
<keyword evidence="3" id="KW-0597">Phosphoprotein</keyword>
<evidence type="ECO:0000256" key="4">
    <source>
        <dbReference type="ARBA" id="ARBA00022568"/>
    </source>
</evidence>
<keyword evidence="4" id="KW-0109">Calcium transport</keyword>
<sequence length="636" mass="72574">MLFFIYAIIGMQVFGNIQLNPESSITRHNNFRNFLQGLMLLFRCATGESWPSIMLSCVKGQPCDELSNKQGQECGSNIAYVYFVSFIFFCSFLMLNLFVAVIMDNFDYLTRDSSILGAHHLDEFIRIWAEYDPSATGRIHFTEMYDMLRNMDPPLGFGNKCPYRLAYKKLIRMNMPLDEQGQVNFTTTLFALIRENLNIKMRPAEEMDGADRELRITIQRIWPIQSKKNLDFLIPLPPDNVQPATRMTVGKIYAGLLISENWKSTKFGKIKSTGLPVIELHDMITDGKEGSPSPSGGLLERKNSNRSNRFEFDRESMHDFREEDEAMLSRDKVHLHPHNRGYSHRMSMRSPSPTRRGLLPHDVGFSDAVEDMVELVREETSRRGRARRKIRGGGGDDFSLSPVFRPGYHDSVLSPSSPDRGNNGFLPPRVLRRVNNSLERSPTPPYHTRPYQPNGSYPVLPGRRAGGRRLPNTPPHPSALRLPPQVRNLYQQASGSAEAINFPRLNSSPTRMMRTFTPEPIRGLRGRRELPREPWRQQPSLPEPPRMRRDDPHDPLSFEQAVACSLGRGNRMLPQSPPRLQRQVPNGFHSQRQQPPLPLPLPLPPPQLGGYLDMGPGRSADLPRLQQLSDDENDWC</sequence>
<dbReference type="InterPro" id="IPR005821">
    <property type="entry name" value="Ion_trans_dom"/>
</dbReference>
<dbReference type="Pfam" id="PF08763">
    <property type="entry name" value="Ca_chan_IQ"/>
    <property type="match status" value="1"/>
</dbReference>
<dbReference type="SUPFAM" id="SSF81324">
    <property type="entry name" value="Voltage-gated potassium channels"/>
    <property type="match status" value="1"/>
</dbReference>
<keyword evidence="13" id="KW-0325">Glycoprotein</keyword>
<dbReference type="PANTHER" id="PTHR45628:SF7">
    <property type="entry name" value="VOLTAGE-DEPENDENT CALCIUM CHANNEL TYPE A SUBUNIT ALPHA-1"/>
    <property type="match status" value="1"/>
</dbReference>
<keyword evidence="19" id="KW-1185">Reference proteome</keyword>
<dbReference type="Gene3D" id="1.10.238.10">
    <property type="entry name" value="EF-hand"/>
    <property type="match status" value="1"/>
</dbReference>
<feature type="transmembrane region" description="Helical" evidence="16">
    <location>
        <begin position="79"/>
        <end position="103"/>
    </location>
</feature>
<reference evidence="18 19" key="1">
    <citation type="submission" date="2015-12" db="EMBL/GenBank/DDBJ databases">
        <title>The genome of Folsomia candida.</title>
        <authorList>
            <person name="Faddeeva A."/>
            <person name="Derks M.F."/>
            <person name="Anvar Y."/>
            <person name="Smit S."/>
            <person name="Van Straalen N."/>
            <person name="Roelofs D."/>
        </authorList>
    </citation>
    <scope>NUCLEOTIDE SEQUENCE [LARGE SCALE GENOMIC DNA]</scope>
    <source>
        <strain evidence="18 19">VU population</strain>
        <tissue evidence="18">Whole body</tissue>
    </source>
</reference>
<protein>
    <submittedName>
        <fullName evidence="18">Voltage-dependent calcium channel type A subunit alpha-1</fullName>
    </submittedName>
</protein>
<evidence type="ECO:0000313" key="19">
    <source>
        <dbReference type="Proteomes" id="UP000198287"/>
    </source>
</evidence>
<keyword evidence="12 16" id="KW-0472">Membrane</keyword>
<keyword evidence="6 16" id="KW-0812">Transmembrane</keyword>
<organism evidence="18 19">
    <name type="scientific">Folsomia candida</name>
    <name type="common">Springtail</name>
    <dbReference type="NCBI Taxonomy" id="158441"/>
    <lineage>
        <taxon>Eukaryota</taxon>
        <taxon>Metazoa</taxon>
        <taxon>Ecdysozoa</taxon>
        <taxon>Arthropoda</taxon>
        <taxon>Hexapoda</taxon>
        <taxon>Collembola</taxon>
        <taxon>Entomobryomorpha</taxon>
        <taxon>Isotomoidea</taxon>
        <taxon>Isotomidae</taxon>
        <taxon>Proisotominae</taxon>
        <taxon>Folsomia</taxon>
    </lineage>
</organism>